<dbReference type="Proteomes" id="UP001055879">
    <property type="component" value="Linkage Group LG16"/>
</dbReference>
<keyword evidence="2" id="KW-1185">Reference proteome</keyword>
<sequence>MAARTRGPSKQPPSPVESHPKSLESTATSTEPRITPAKPSKILLFSLSLFYLIFYHYRIETKLKQSILIDASPSFDGFFVTLMMILVASRYVIRRNLFGYDINKKGTPQGHQSVSCFFYVVHFLV</sequence>
<reference evidence="2" key="1">
    <citation type="journal article" date="2022" name="Mol. Ecol. Resour.">
        <title>The genomes of chicory, endive, great burdock and yacon provide insights into Asteraceae palaeo-polyploidization history and plant inulin production.</title>
        <authorList>
            <person name="Fan W."/>
            <person name="Wang S."/>
            <person name="Wang H."/>
            <person name="Wang A."/>
            <person name="Jiang F."/>
            <person name="Liu H."/>
            <person name="Zhao H."/>
            <person name="Xu D."/>
            <person name="Zhang Y."/>
        </authorList>
    </citation>
    <scope>NUCLEOTIDE SEQUENCE [LARGE SCALE GENOMIC DNA]</scope>
    <source>
        <strain evidence="2">cv. Niubang</strain>
    </source>
</reference>
<name>A0ACB8XNY3_ARCLA</name>
<evidence type="ECO:0000313" key="2">
    <source>
        <dbReference type="Proteomes" id="UP001055879"/>
    </source>
</evidence>
<dbReference type="EMBL" id="CM042062">
    <property type="protein sequence ID" value="KAI3669530.1"/>
    <property type="molecule type" value="Genomic_DNA"/>
</dbReference>
<protein>
    <submittedName>
        <fullName evidence="1">Uncharacterized protein</fullName>
    </submittedName>
</protein>
<organism evidence="1 2">
    <name type="scientific">Arctium lappa</name>
    <name type="common">Greater burdock</name>
    <name type="synonym">Lappa major</name>
    <dbReference type="NCBI Taxonomy" id="4217"/>
    <lineage>
        <taxon>Eukaryota</taxon>
        <taxon>Viridiplantae</taxon>
        <taxon>Streptophyta</taxon>
        <taxon>Embryophyta</taxon>
        <taxon>Tracheophyta</taxon>
        <taxon>Spermatophyta</taxon>
        <taxon>Magnoliopsida</taxon>
        <taxon>eudicotyledons</taxon>
        <taxon>Gunneridae</taxon>
        <taxon>Pentapetalae</taxon>
        <taxon>asterids</taxon>
        <taxon>campanulids</taxon>
        <taxon>Asterales</taxon>
        <taxon>Asteraceae</taxon>
        <taxon>Carduoideae</taxon>
        <taxon>Cardueae</taxon>
        <taxon>Arctiinae</taxon>
        <taxon>Arctium</taxon>
    </lineage>
</organism>
<comment type="caution">
    <text evidence="1">The sequence shown here is derived from an EMBL/GenBank/DDBJ whole genome shotgun (WGS) entry which is preliminary data.</text>
</comment>
<evidence type="ECO:0000313" key="1">
    <source>
        <dbReference type="EMBL" id="KAI3669530.1"/>
    </source>
</evidence>
<proteinExistence type="predicted"/>
<reference evidence="1 2" key="2">
    <citation type="journal article" date="2022" name="Mol. Ecol. Resour.">
        <title>The genomes of chicory, endive, great burdock and yacon provide insights into Asteraceae paleo-polyploidization history and plant inulin production.</title>
        <authorList>
            <person name="Fan W."/>
            <person name="Wang S."/>
            <person name="Wang H."/>
            <person name="Wang A."/>
            <person name="Jiang F."/>
            <person name="Liu H."/>
            <person name="Zhao H."/>
            <person name="Xu D."/>
            <person name="Zhang Y."/>
        </authorList>
    </citation>
    <scope>NUCLEOTIDE SEQUENCE [LARGE SCALE GENOMIC DNA]</scope>
    <source>
        <strain evidence="2">cv. Niubang</strain>
    </source>
</reference>
<gene>
    <name evidence="1" type="ORF">L6452_40766</name>
</gene>
<accession>A0ACB8XNY3</accession>